<keyword evidence="8 11" id="KW-0472">Membrane</keyword>
<evidence type="ECO:0000259" key="12">
    <source>
        <dbReference type="PROSITE" id="PS50893"/>
    </source>
</evidence>
<dbReference type="Proteomes" id="UP000605846">
    <property type="component" value="Unassembled WGS sequence"/>
</dbReference>
<feature type="domain" description="ABC transmembrane type-1" evidence="13">
    <location>
        <begin position="191"/>
        <end position="381"/>
    </location>
</feature>
<dbReference type="Pfam" id="PF00005">
    <property type="entry name" value="ABC_tran"/>
    <property type="match status" value="2"/>
</dbReference>
<dbReference type="PANTHER" id="PTHR24223">
    <property type="entry name" value="ATP-BINDING CASSETTE SUB-FAMILY C"/>
    <property type="match status" value="1"/>
</dbReference>
<dbReference type="InterPro" id="IPR036640">
    <property type="entry name" value="ABC1_TM_sf"/>
</dbReference>
<evidence type="ECO:0000256" key="1">
    <source>
        <dbReference type="ARBA" id="ARBA00004141"/>
    </source>
</evidence>
<reference evidence="14" key="1">
    <citation type="submission" date="2020-01" db="EMBL/GenBank/DDBJ databases">
        <title>Genome Sequencing of Three Apophysomyces-Like Fungal Strains Confirms a Novel Fungal Genus in the Mucoromycota with divergent Burkholderia-like Endosymbiotic Bacteria.</title>
        <authorList>
            <person name="Stajich J.E."/>
            <person name="Macias A.M."/>
            <person name="Carter-House D."/>
            <person name="Lovett B."/>
            <person name="Kasson L.R."/>
            <person name="Berry K."/>
            <person name="Grigoriev I."/>
            <person name="Chang Y."/>
            <person name="Spatafora J."/>
            <person name="Kasson M.T."/>
        </authorList>
    </citation>
    <scope>NUCLEOTIDE SEQUENCE</scope>
    <source>
        <strain evidence="14">NRRL A-21654</strain>
    </source>
</reference>
<dbReference type="OrthoDB" id="6500128at2759"/>
<evidence type="ECO:0000259" key="13">
    <source>
        <dbReference type="PROSITE" id="PS50929"/>
    </source>
</evidence>
<feature type="domain" description="ABC transporter" evidence="12">
    <location>
        <begin position="1089"/>
        <end position="1308"/>
    </location>
</feature>
<evidence type="ECO:0000256" key="6">
    <source>
        <dbReference type="ARBA" id="ARBA00022840"/>
    </source>
</evidence>
<dbReference type="InterPro" id="IPR017871">
    <property type="entry name" value="ABC_transporter-like_CS"/>
</dbReference>
<protein>
    <submittedName>
        <fullName evidence="14">Uncharacterized protein</fullName>
    </submittedName>
</protein>
<dbReference type="FunFam" id="1.20.1560.10:FF:000013">
    <property type="entry name" value="ABC transporter C family member 2"/>
    <property type="match status" value="1"/>
</dbReference>
<proteinExistence type="predicted"/>
<dbReference type="CDD" id="cd03244">
    <property type="entry name" value="ABCC_MRP_domain2"/>
    <property type="match status" value="1"/>
</dbReference>
<gene>
    <name evidence="14" type="ORF">EC973_008252</name>
</gene>
<keyword evidence="15" id="KW-1185">Reference proteome</keyword>
<dbReference type="Gene3D" id="3.40.50.300">
    <property type="entry name" value="P-loop containing nucleotide triphosphate hydrolases"/>
    <property type="match status" value="2"/>
</dbReference>
<feature type="transmembrane region" description="Helical" evidence="11">
    <location>
        <begin position="731"/>
        <end position="750"/>
    </location>
</feature>
<comment type="subcellular location">
    <subcellularLocation>
        <location evidence="1">Membrane</location>
        <topology evidence="1">Multi-pass membrane protein</topology>
    </subcellularLocation>
</comment>
<dbReference type="GO" id="GO:0140359">
    <property type="term" value="F:ABC-type transporter activity"/>
    <property type="evidence" value="ECO:0007669"/>
    <property type="project" value="InterPro"/>
</dbReference>
<keyword evidence="4" id="KW-0677">Repeat</keyword>
<evidence type="ECO:0000256" key="5">
    <source>
        <dbReference type="ARBA" id="ARBA00022741"/>
    </source>
</evidence>
<evidence type="ECO:0000256" key="3">
    <source>
        <dbReference type="ARBA" id="ARBA00022692"/>
    </source>
</evidence>
<feature type="transmembrane region" description="Helical" evidence="11">
    <location>
        <begin position="889"/>
        <end position="910"/>
    </location>
</feature>
<keyword evidence="5" id="KW-0547">Nucleotide-binding</keyword>
<feature type="transmembrane region" description="Helical" evidence="11">
    <location>
        <begin position="811"/>
        <end position="836"/>
    </location>
</feature>
<feature type="domain" description="ABC transmembrane type-1" evidence="13">
    <location>
        <begin position="743"/>
        <end position="1051"/>
    </location>
</feature>
<evidence type="ECO:0000256" key="7">
    <source>
        <dbReference type="ARBA" id="ARBA00022989"/>
    </source>
</evidence>
<dbReference type="PROSITE" id="PS50893">
    <property type="entry name" value="ABC_TRANSPORTER_2"/>
    <property type="match status" value="2"/>
</dbReference>
<evidence type="ECO:0000313" key="14">
    <source>
        <dbReference type="EMBL" id="KAF7731738.1"/>
    </source>
</evidence>
<accession>A0A8H7BV97</accession>
<keyword evidence="3 11" id="KW-0812">Transmembrane</keyword>
<evidence type="ECO:0000256" key="11">
    <source>
        <dbReference type="SAM" id="Phobius"/>
    </source>
</evidence>
<keyword evidence="2" id="KW-0813">Transport</keyword>
<dbReference type="CDD" id="cd03250">
    <property type="entry name" value="ABCC_MRP_domain1"/>
    <property type="match status" value="1"/>
</dbReference>
<feature type="transmembrane region" description="Helical" evidence="11">
    <location>
        <begin position="998"/>
        <end position="1017"/>
    </location>
</feature>
<dbReference type="PANTHER" id="PTHR24223:SF353">
    <property type="entry name" value="ABC TRANSPORTER ATP-BINDING PROTEIN_PERMEASE VMR1-RELATED"/>
    <property type="match status" value="1"/>
</dbReference>
<evidence type="ECO:0000256" key="9">
    <source>
        <dbReference type="ARBA" id="ARBA00023180"/>
    </source>
</evidence>
<sequence>MDLVYTTVTIARGPPFLDEEGKKVVDITVASIFDYLYFDWMTPLIRLAYTKRKLDDDDLPRLPPIYRGQNIYKELSRHRNRSLLYRIVKANQSTLIVQFILSLAAAALYYAPAFFLNRLLVQIHEYERGTDTNDVLSRACVSQVRVKSMLDLEIYRKTLRRMNTYTVGKENERPSLVNDTAGRNKSDDAKDSSAGTILNLMSTDTTRISDFCRMWYTSVSAPIELAAGIWLLYQLLGFSCIVGLMVLVVTLPITHVTAKLFAKTNSRIMESRDKRVNMMNEVLQGIRQVKFFAWETNWEKRIAEIRNIELRHLRTGYMCEALFEWLWQGTPILVSIASFSAFVKLQGEELSAPIAFTAIAVFNELRFALNALPEVFIEALKALISVRRIETFLEEQEISQASPVEPNAPVHIGFSNATIGWKSTSIEGNDDNVNGESRFLLKDINLRFPIGELSLICGSTGSGKTLMLLSLLGETTVIFGQVFFPRAAVSDSIEAELAEPNTIAAEDWILDYKVAYVSQSAWLQNASIRDNILFGLPYIKDRYEATITACALEKDLATFEDGDETEIGERGITLSGGQKARVALARAVYSRAKTVLMDDVLSAVDGLLAHTAKHLFEKCFTGSLMRHRTRILVTHHVKLCIGGSAYVVHLSEGCVDIAGPPSELQNSESLASLIGNERTSENQLDDKDMVSQIAVHSHNGENTSIKTSPRVLVEEEERSTGGVTGKVYRTYLRMVGGFLFWSLMAFLVFGCRGLEIAESWWLKKWAQSYSHAHGKEPSASLLPASSPNADYFGLLHSVTQSFTGHDVDFYLKIYICITVANSVIGASRFAVLYLGILRASRTLHVKLLHRVFRAPLRFFDSVPMGRILNRFASDLDVVDGTIPNATMNFVSQSIIVLSSILIVSTILPIFLVPMVVVAVCCISYGVLFLAASVELKRLDSVTKSPLFSHFTETIAGIATIRAFGATQKFLQDMVKRIDINNRPFYYIWLANRWVRIRYAIMGAAVNMITASIILLNLDKLDVAQAGFCLSFVILYSDQISWAVKHYTHMELNFNAVERVLEFLEIEQEATAISEVRPPPEWPTEGSITVQNLEISYAPNLPAVLRGLSFSIKPREKIGVVGRTGSGKSTLALSFFRFLEASKGNIIVDNLDIKDLGTDDLRKKLTIIPQGTLRSNLDPFNQFEDEVIFTALRRVHLLGCTDEEDYQFLGNNASIFEDLESEVSEGGKNFSQGQRQLLCLARALLKRNRIVWMDEATASVDFLTDKAIQKTILAEFADCTVLCIAHRLHTVMEYDRIMVLDQGQLVEFAR</sequence>
<keyword evidence="9" id="KW-0325">Glycoprotein</keyword>
<dbReference type="PROSITE" id="PS00211">
    <property type="entry name" value="ABC_TRANSPORTER_1"/>
    <property type="match status" value="2"/>
</dbReference>
<keyword evidence="6" id="KW-0067">ATP-binding</keyword>
<dbReference type="EMBL" id="JABAYA010000007">
    <property type="protein sequence ID" value="KAF7731738.1"/>
    <property type="molecule type" value="Genomic_DNA"/>
</dbReference>
<dbReference type="SMART" id="SM00382">
    <property type="entry name" value="AAA"/>
    <property type="match status" value="2"/>
</dbReference>
<evidence type="ECO:0000256" key="4">
    <source>
        <dbReference type="ARBA" id="ARBA00022737"/>
    </source>
</evidence>
<dbReference type="InterPro" id="IPR003593">
    <property type="entry name" value="AAA+_ATPase"/>
</dbReference>
<name>A0A8H7BV97_9FUNG</name>
<feature type="transmembrane region" description="Helical" evidence="11">
    <location>
        <begin position="916"/>
        <end position="935"/>
    </location>
</feature>
<evidence type="ECO:0000256" key="2">
    <source>
        <dbReference type="ARBA" id="ARBA00022448"/>
    </source>
</evidence>
<evidence type="ECO:0000256" key="10">
    <source>
        <dbReference type="SAM" id="MobiDB-lite"/>
    </source>
</evidence>
<dbReference type="InterPro" id="IPR027417">
    <property type="entry name" value="P-loop_NTPase"/>
</dbReference>
<dbReference type="FunFam" id="3.40.50.300:FF:000825">
    <property type="entry name" value="ABC bile acid transporter"/>
    <property type="match status" value="1"/>
</dbReference>
<dbReference type="InterPro" id="IPR011527">
    <property type="entry name" value="ABC1_TM_dom"/>
</dbReference>
<dbReference type="Pfam" id="PF00664">
    <property type="entry name" value="ABC_membrane"/>
    <property type="match status" value="2"/>
</dbReference>
<evidence type="ECO:0000313" key="15">
    <source>
        <dbReference type="Proteomes" id="UP000605846"/>
    </source>
</evidence>
<dbReference type="GO" id="GO:0005524">
    <property type="term" value="F:ATP binding"/>
    <property type="evidence" value="ECO:0007669"/>
    <property type="project" value="UniProtKB-KW"/>
</dbReference>
<dbReference type="Gene3D" id="1.20.1560.10">
    <property type="entry name" value="ABC transporter type 1, transmembrane domain"/>
    <property type="match status" value="2"/>
</dbReference>
<dbReference type="PROSITE" id="PS50929">
    <property type="entry name" value="ABC_TM1F"/>
    <property type="match status" value="2"/>
</dbReference>
<keyword evidence="7 11" id="KW-1133">Transmembrane helix</keyword>
<dbReference type="InterPro" id="IPR050173">
    <property type="entry name" value="ABC_transporter_C-like"/>
</dbReference>
<feature type="transmembrane region" description="Helical" evidence="11">
    <location>
        <begin position="95"/>
        <end position="116"/>
    </location>
</feature>
<dbReference type="InterPro" id="IPR003439">
    <property type="entry name" value="ABC_transporter-like_ATP-bd"/>
</dbReference>
<dbReference type="CDD" id="cd18596">
    <property type="entry name" value="ABC_6TM_VMR1_D1_like"/>
    <property type="match status" value="1"/>
</dbReference>
<dbReference type="SUPFAM" id="SSF52540">
    <property type="entry name" value="P-loop containing nucleoside triphosphate hydrolases"/>
    <property type="match status" value="2"/>
</dbReference>
<dbReference type="SUPFAM" id="SSF90123">
    <property type="entry name" value="ABC transporter transmembrane region"/>
    <property type="match status" value="2"/>
</dbReference>
<feature type="domain" description="ABC transporter" evidence="12">
    <location>
        <begin position="426"/>
        <end position="677"/>
    </location>
</feature>
<dbReference type="CDD" id="cd18604">
    <property type="entry name" value="ABC_6TM_VMR1_D2_like"/>
    <property type="match status" value="1"/>
</dbReference>
<dbReference type="GO" id="GO:0016887">
    <property type="term" value="F:ATP hydrolysis activity"/>
    <property type="evidence" value="ECO:0007669"/>
    <property type="project" value="InterPro"/>
</dbReference>
<comment type="caution">
    <text evidence="14">The sequence shown here is derived from an EMBL/GenBank/DDBJ whole genome shotgun (WGS) entry which is preliminary data.</text>
</comment>
<feature type="compositionally biased region" description="Basic and acidic residues" evidence="10">
    <location>
        <begin position="182"/>
        <end position="191"/>
    </location>
</feature>
<evidence type="ECO:0000256" key="8">
    <source>
        <dbReference type="ARBA" id="ARBA00023136"/>
    </source>
</evidence>
<feature type="region of interest" description="Disordered" evidence="10">
    <location>
        <begin position="173"/>
        <end position="192"/>
    </location>
</feature>
<dbReference type="FunFam" id="3.40.50.300:FF:001354">
    <property type="entry name" value="ATP-binding cassette (ABC) transporter, putative"/>
    <property type="match status" value="1"/>
</dbReference>
<dbReference type="GO" id="GO:0000329">
    <property type="term" value="C:fungal-type vacuole membrane"/>
    <property type="evidence" value="ECO:0007669"/>
    <property type="project" value="TreeGrafter"/>
</dbReference>
<organism evidence="14 15">
    <name type="scientific">Apophysomyces ossiformis</name>
    <dbReference type="NCBI Taxonomy" id="679940"/>
    <lineage>
        <taxon>Eukaryota</taxon>
        <taxon>Fungi</taxon>
        <taxon>Fungi incertae sedis</taxon>
        <taxon>Mucoromycota</taxon>
        <taxon>Mucoromycotina</taxon>
        <taxon>Mucoromycetes</taxon>
        <taxon>Mucorales</taxon>
        <taxon>Mucorineae</taxon>
        <taxon>Mucoraceae</taxon>
        <taxon>Apophysomyces</taxon>
    </lineage>
</organism>